<gene>
    <name evidence="1" type="ORF">MUDAN_MDHGFNIF_00994</name>
</gene>
<sequence>MASAVKTALVRRFLPDLRCGRLLRLAVWAGLKSEVQARFWAGTGPHSRQNHWLTEVARLSFNF</sequence>
<evidence type="ECO:0000313" key="2">
    <source>
        <dbReference type="Proteomes" id="UP000289996"/>
    </source>
</evidence>
<dbReference type="AlphaFoldDB" id="A0A660E8L8"/>
<dbReference type="Proteomes" id="UP000289996">
    <property type="component" value="Unassembled WGS sequence"/>
</dbReference>
<proteinExistence type="predicted"/>
<reference evidence="1 2" key="1">
    <citation type="submission" date="2018-11" db="EMBL/GenBank/DDBJ databases">
        <authorList>
            <person name="Wuyts S."/>
        </authorList>
    </citation>
    <scope>NUCLEOTIDE SEQUENCE [LARGE SCALE GENOMIC DNA]</scope>
    <source>
        <strain evidence="1">Lactobacillus mudanjiangensis AMBF249</strain>
    </source>
</reference>
<protein>
    <submittedName>
        <fullName evidence="1">Uncharacterized protein</fullName>
    </submittedName>
</protein>
<evidence type="ECO:0000313" key="1">
    <source>
        <dbReference type="EMBL" id="VDG29439.1"/>
    </source>
</evidence>
<dbReference type="EMBL" id="UYIG01000141">
    <property type="protein sequence ID" value="VDG29439.1"/>
    <property type="molecule type" value="Genomic_DNA"/>
</dbReference>
<organism evidence="1 2">
    <name type="scientific">Lactiplantibacillus mudanjiangensis</name>
    <dbReference type="NCBI Taxonomy" id="1296538"/>
    <lineage>
        <taxon>Bacteria</taxon>
        <taxon>Bacillati</taxon>
        <taxon>Bacillota</taxon>
        <taxon>Bacilli</taxon>
        <taxon>Lactobacillales</taxon>
        <taxon>Lactobacillaceae</taxon>
        <taxon>Lactiplantibacillus</taxon>
    </lineage>
</organism>
<keyword evidence="2" id="KW-1185">Reference proteome</keyword>
<accession>A0A660E8L8</accession>
<name>A0A660E8L8_9LACO</name>